<dbReference type="Proteomes" id="UP000789570">
    <property type="component" value="Unassembled WGS sequence"/>
</dbReference>
<protein>
    <submittedName>
        <fullName evidence="1">3154_t:CDS:1</fullName>
    </submittedName>
</protein>
<dbReference type="SUPFAM" id="SSF55874">
    <property type="entry name" value="ATPase domain of HSP90 chaperone/DNA topoisomerase II/histidine kinase"/>
    <property type="match status" value="1"/>
</dbReference>
<keyword evidence="2" id="KW-1185">Reference proteome</keyword>
<dbReference type="EMBL" id="CAJVPQ010000461">
    <property type="protein sequence ID" value="CAG8483552.1"/>
    <property type="molecule type" value="Genomic_DNA"/>
</dbReference>
<proteinExistence type="predicted"/>
<comment type="caution">
    <text evidence="1">The sequence shown here is derived from an EMBL/GenBank/DDBJ whole genome shotgun (WGS) entry which is preliminary data.</text>
</comment>
<dbReference type="PANTHER" id="PTHR47839:SF1">
    <property type="entry name" value="DOMAIN PROTEIN, PUTATIVE (AFU_ORTHOLOGUE AFUA_6G04830)-RELATED"/>
    <property type="match status" value="1"/>
</dbReference>
<sequence>MFKKKLSKPVKKPVEVNQRHLIDKILARYSTEFVIYRELMQNSSNLQLIVRPLDWKRITNIAVGNPGEQKIGAFGVGFYSLFSICENPSVMSGGKMMSFDWEGDKLNYIQSDDKSEGNEGWTIFEMVLRKPDKFPIFEEFTRFLAGSLAFMSALQEVSVYFNDTRVINLSKELSDMSEIEIAPEINTYSPNKMFQLTKLEYKNIYMKVTSPKENSEQQSLITDFQETSMLLKVANGNLKITVADEFSKEMFRIIKKDLPNDTIIDMMFTEFQNYDKLIPSIFKDLLPYPEQGKIYIGFSTHQTTGCCLNLSAYLVPSVERESIDLVNKTLKEYNEGILYLAGVLCRILYENEMSEIKKLYEMIGKDNVECERLENHAAHVLRYFTFNKSTPKISVSDIIENQFFDCSKQRLPILSTCGILPITDVRMPNSKMEGFIKTIPIVSKFVFEQCKPFFEKAKNIKKIIKDLSFQDVLLELKNRPLFEIEMTALLKWLISYKSKETNNITPEEFAKFMELASFLIEDKIRRLNTIRYVIDSSLLLPDTEVPDYVLPYNISKDLNDSEINECFGWVNLPLVYWARFIVDHPDLESEPNFAENVHIILASRLKKMSQDDKKIVKDLLICKRCIPTTEGMKKPDEAYLETVDLFPDIPTIKFKNDFNFQELMNLLDVNKVIKIKYIDYYISNEEYYDPLQIAKYFGSSLSNLEESYLEELKAKEIWFANGTGNLPNNKAQRFVASDLYIPLDLYREFGLPIINWTGNWDHNSDEAKFLIKLGLMEYPTLSKILVLCTPSSEREIRYKALEYFIKNFENKYFDEYQADEINISFLPCSEQDRYAKPSECYINPDCAVMGFNVIHQKYRFRAEKLGLKHHPDQNKLIEMLTKYLPQSEGKAKEMFEYLETRKDGFVKLEWDFLNGYEFIPTRNKDHPDIIIHKSPPECFFKSQGKIEDMDEMFDQFLSFIDFGEKANKFLQKCGVERTPSAVTIANLLVNSSLEIWRSVDNNIEKYKNILKKLSDDFNTIEKDKDLFKEMREKPVLLGVLEGDKGKQYELNTVENIYINDDTTYMETYCDLLLTIPKDFPKSFYKYLGCKSLNDSIEEEVEISDLTRETKESKELQEKLNERAHLFYIDHPKYVIKKDEECLRNIKVVETNRIEIKLLLKAKNLKKSKSISAYIHENKEMKIFTLYLTSKQDYHDIARSLVKFIYKSHKSIDINYLYMILNALNVKDLKCLENVSPKQDVISEEEQENYLKENDSKQENPKSEDLFKSLKAMFADCEDYYIHQCLEQADDDKLINAENQLMEGNYPKIKIPVDTYPYDPPVTVKTGKTFMNVIQITRYNLGSYLSSKQIVYCKTIEEGHSDRSLQFEKFLDGIEFYIPKDMKDKSAITSNQSLKPFANLLKDLIEVFECPPKFIHAFYDNSNLITYNEGSALFFNFKIYIDLYKADPKFDAKTYWYMVICHALAHKFVEGHNSEYQYHFSSLVTKYMKSLVKKMI</sequence>
<evidence type="ECO:0000313" key="2">
    <source>
        <dbReference type="Proteomes" id="UP000789570"/>
    </source>
</evidence>
<dbReference type="Pfam" id="PF12449">
    <property type="entry name" value="DUF3684"/>
    <property type="match status" value="1"/>
</dbReference>
<evidence type="ECO:0000313" key="1">
    <source>
        <dbReference type="EMBL" id="CAG8483552.1"/>
    </source>
</evidence>
<dbReference type="OrthoDB" id="2311347at2759"/>
<accession>A0A9N8ZC42</accession>
<dbReference type="InterPro" id="IPR036890">
    <property type="entry name" value="HATPase_C_sf"/>
</dbReference>
<dbReference type="Gene3D" id="3.30.565.10">
    <property type="entry name" value="Histidine kinase-like ATPase, C-terminal domain"/>
    <property type="match status" value="1"/>
</dbReference>
<organism evidence="1 2">
    <name type="scientific">Funneliformis caledonium</name>
    <dbReference type="NCBI Taxonomy" id="1117310"/>
    <lineage>
        <taxon>Eukaryota</taxon>
        <taxon>Fungi</taxon>
        <taxon>Fungi incertae sedis</taxon>
        <taxon>Mucoromycota</taxon>
        <taxon>Glomeromycotina</taxon>
        <taxon>Glomeromycetes</taxon>
        <taxon>Glomerales</taxon>
        <taxon>Glomeraceae</taxon>
        <taxon>Funneliformis</taxon>
    </lineage>
</organism>
<reference evidence="1" key="1">
    <citation type="submission" date="2021-06" db="EMBL/GenBank/DDBJ databases">
        <authorList>
            <person name="Kallberg Y."/>
            <person name="Tangrot J."/>
            <person name="Rosling A."/>
        </authorList>
    </citation>
    <scope>NUCLEOTIDE SEQUENCE</scope>
    <source>
        <strain evidence="1">UK204</strain>
    </source>
</reference>
<dbReference type="InterPro" id="IPR022155">
    <property type="entry name" value="DUF3684"/>
</dbReference>
<name>A0A9N8ZC42_9GLOM</name>
<gene>
    <name evidence="1" type="ORF">FCALED_LOCUS2839</name>
</gene>
<dbReference type="PANTHER" id="PTHR47839">
    <property type="entry name" value="DOMAIN PROTEIN, PUTATIVE (AFU_ORTHOLOGUE AFUA_6G04830)-RELATED"/>
    <property type="match status" value="1"/>
</dbReference>